<evidence type="ECO:0000256" key="4">
    <source>
        <dbReference type="ARBA" id="ARBA00022631"/>
    </source>
</evidence>
<evidence type="ECO:0000256" key="3">
    <source>
        <dbReference type="ARBA" id="ARBA00004831"/>
    </source>
</evidence>
<dbReference type="Pfam" id="PF01014">
    <property type="entry name" value="Uricase"/>
    <property type="match status" value="2"/>
</dbReference>
<evidence type="ECO:0000313" key="10">
    <source>
        <dbReference type="Proteomes" id="UP001526147"/>
    </source>
</evidence>
<dbReference type="PANTHER" id="PTHR43466">
    <property type="entry name" value="2-OXO-4-HYDROXY-4-CARBOXY-5-UREIDOIMIDAZOLINE DECARBOXYLASE-RELATED"/>
    <property type="match status" value="1"/>
</dbReference>
<name>A0ABT3DEF0_9BACI</name>
<dbReference type="NCBIfam" id="TIGR03383">
    <property type="entry name" value="urate_oxi"/>
    <property type="match status" value="1"/>
</dbReference>
<comment type="caution">
    <text evidence="9">The sequence shown here is derived from an EMBL/GenBank/DDBJ whole genome shotgun (WGS) entry which is preliminary data.</text>
</comment>
<gene>
    <name evidence="9" type="primary">pucL</name>
    <name evidence="9" type="ORF">OIH86_06605</name>
</gene>
<feature type="domain" description="Oxo-4-hydroxy-4-carboxy-5-ureidoimidazoline decarboxylase" evidence="8">
    <location>
        <begin position="1"/>
        <end position="151"/>
    </location>
</feature>
<dbReference type="PANTHER" id="PTHR43466:SF1">
    <property type="entry name" value="2-OXO-4-HYDROXY-4-CARBOXY-5-UREIDOIMIDAZOLINE DECARBOXYLASE-RELATED"/>
    <property type="match status" value="1"/>
</dbReference>
<keyword evidence="5" id="KW-0210">Decarboxylase</keyword>
<dbReference type="Proteomes" id="UP001526147">
    <property type="component" value="Unassembled WGS sequence"/>
</dbReference>
<keyword evidence="6" id="KW-0560">Oxidoreductase</keyword>
<dbReference type="InterPro" id="IPR018020">
    <property type="entry name" value="OHCU_decarboxylase"/>
</dbReference>
<comment type="pathway">
    <text evidence="2">Purine metabolism; urate degradation; (S)-allantoin from urate: step 3/3.</text>
</comment>
<accession>A0ABT3DEF0</accession>
<dbReference type="NCBIfam" id="TIGR03164">
    <property type="entry name" value="UHCUDC"/>
    <property type="match status" value="1"/>
</dbReference>
<keyword evidence="4" id="KW-0659">Purine metabolism</keyword>
<dbReference type="SUPFAM" id="SSF158694">
    <property type="entry name" value="UraD-Like"/>
    <property type="match status" value="1"/>
</dbReference>
<reference evidence="9 10" key="1">
    <citation type="submission" date="2022-10" db="EMBL/GenBank/DDBJ databases">
        <title>Draft genome assembly of moderately radiation resistant bacterium Metabacillus halosaccharovorans.</title>
        <authorList>
            <person name="Pal S."/>
            <person name="Gopinathan A."/>
        </authorList>
    </citation>
    <scope>NUCLEOTIDE SEQUENCE [LARGE SCALE GENOMIC DNA]</scope>
    <source>
        <strain evidence="9 10">VITHBRA001</strain>
    </source>
</reference>
<dbReference type="InterPro" id="IPR036778">
    <property type="entry name" value="OHCU_decarboxylase_sf"/>
</dbReference>
<organism evidence="9 10">
    <name type="scientific">Metabacillus halosaccharovorans</name>
    <dbReference type="NCBI Taxonomy" id="930124"/>
    <lineage>
        <taxon>Bacteria</taxon>
        <taxon>Bacillati</taxon>
        <taxon>Bacillota</taxon>
        <taxon>Bacilli</taxon>
        <taxon>Bacillales</taxon>
        <taxon>Bacillaceae</taxon>
        <taxon>Metabacillus</taxon>
    </lineage>
</organism>
<dbReference type="PRINTS" id="PR00093">
    <property type="entry name" value="URICASE"/>
</dbReference>
<dbReference type="Gene3D" id="1.10.3330.10">
    <property type="entry name" value="Oxo-4-hydroxy-4-carboxy-5-ureidoimidazoline decarboxylase"/>
    <property type="match status" value="1"/>
</dbReference>
<evidence type="ECO:0000256" key="6">
    <source>
        <dbReference type="ARBA" id="ARBA00023002"/>
    </source>
</evidence>
<dbReference type="InterPro" id="IPR002042">
    <property type="entry name" value="Uricase"/>
</dbReference>
<evidence type="ECO:0000256" key="1">
    <source>
        <dbReference type="ARBA" id="ARBA00001163"/>
    </source>
</evidence>
<protein>
    <submittedName>
        <fullName evidence="9">Urate oxidase</fullName>
    </submittedName>
</protein>
<proteinExistence type="predicted"/>
<comment type="pathway">
    <text evidence="3">Purine metabolism; urate degradation; (S)-allantoin from urate: step 1/3.</text>
</comment>
<comment type="catalytic activity">
    <reaction evidence="1">
        <text>5-hydroxy-2-oxo-4-ureido-2,5-dihydro-1H-imidazole-5-carboxylate + H(+) = (S)-allantoin + CO2</text>
        <dbReference type="Rhea" id="RHEA:26301"/>
        <dbReference type="ChEBI" id="CHEBI:15378"/>
        <dbReference type="ChEBI" id="CHEBI:15678"/>
        <dbReference type="ChEBI" id="CHEBI:16526"/>
        <dbReference type="ChEBI" id="CHEBI:58639"/>
        <dbReference type="EC" id="4.1.1.97"/>
    </reaction>
</comment>
<evidence type="ECO:0000256" key="7">
    <source>
        <dbReference type="ARBA" id="ARBA00023239"/>
    </source>
</evidence>
<dbReference type="Gene3D" id="3.10.270.10">
    <property type="entry name" value="Urate Oxidase"/>
    <property type="match status" value="1"/>
</dbReference>
<dbReference type="EMBL" id="JAOYEY010000031">
    <property type="protein sequence ID" value="MCV9885317.1"/>
    <property type="molecule type" value="Genomic_DNA"/>
</dbReference>
<dbReference type="SUPFAM" id="SSF55620">
    <property type="entry name" value="Tetrahydrobiopterin biosynthesis enzymes-like"/>
    <property type="match status" value="2"/>
</dbReference>
<evidence type="ECO:0000256" key="2">
    <source>
        <dbReference type="ARBA" id="ARBA00004754"/>
    </source>
</evidence>
<keyword evidence="7" id="KW-0456">Lyase</keyword>
<sequence length="485" mass="55372">MKHSKFIEMLKDIFEHSPWVAEKVWTYRPFASLTDLHEKMVFIVKDATYEEKLALIQAHPNLGARLEMSNASVQEQAGIGLNQLTSEEFNQFSSLNKQYMEKFGFPFIMAVKGQTKTVIYESMQRRSNHHEAEEFETALKEIEKIAYFRLEELIKKRSVLMSKKRTVSYGKGDVFAYRTFLSPLTGVKQIPESNFIGRSNTVFGVNVKIEVGGQKLLPSFTEGDNSLVVATDSMKNFVQRHLGRYEGATIEGFIQYVAEEFLKKYDHIDTIKIIGEEVPFEETTTTASANGLTRSDLVFKHSRNEKSIAKLELVRGEGTIDIVQQSSGVLDLQLIKVRGNSFVGFIRDEYTTLPEDSNRPLFIYLNIGWEYEDTGDSTGSAPYSYVCAEQVRDIATSIFHELETPSIQYLIYLIGCRVLERFPQLREVSFQSQNHTWDPVVEEIPNSEGKVYTEPRPPYGFQHFTVTKEDLGNSKELSGEINISK</sequence>
<dbReference type="Pfam" id="PF09349">
    <property type="entry name" value="OHCU_decarbox"/>
    <property type="match status" value="1"/>
</dbReference>
<dbReference type="InterPro" id="IPR017580">
    <property type="entry name" value="OHCU_decarboxylase-1"/>
</dbReference>
<evidence type="ECO:0000259" key="8">
    <source>
        <dbReference type="Pfam" id="PF09349"/>
    </source>
</evidence>
<evidence type="ECO:0000256" key="5">
    <source>
        <dbReference type="ARBA" id="ARBA00022793"/>
    </source>
</evidence>
<keyword evidence="10" id="KW-1185">Reference proteome</keyword>
<evidence type="ECO:0000313" key="9">
    <source>
        <dbReference type="EMBL" id="MCV9885317.1"/>
    </source>
</evidence>